<keyword evidence="3" id="KW-1185">Reference proteome</keyword>
<feature type="non-terminal residue" evidence="2">
    <location>
        <position position="1"/>
    </location>
</feature>
<evidence type="ECO:0000313" key="3">
    <source>
        <dbReference type="Proteomes" id="UP000708208"/>
    </source>
</evidence>
<sequence>LKESSISCSIKRSIIYRKCCSLQKRDKFEDINMTTVKPMPASYDQPPPYFQDGQGAGPYPPGPGWIPPPHGQQQQQQQQQQHQQYPPMYPGPAPVQGATVIVQPVRNPGIVFVGGCPRCGMNNSKIIEKGNNPYRRLYFFIVQ</sequence>
<evidence type="ECO:0000256" key="1">
    <source>
        <dbReference type="SAM" id="MobiDB-lite"/>
    </source>
</evidence>
<comment type="caution">
    <text evidence="2">The sequence shown here is derived from an EMBL/GenBank/DDBJ whole genome shotgun (WGS) entry which is preliminary data.</text>
</comment>
<feature type="region of interest" description="Disordered" evidence="1">
    <location>
        <begin position="38"/>
        <end position="91"/>
    </location>
</feature>
<dbReference type="EMBL" id="CAJVCH010044323">
    <property type="protein sequence ID" value="CAG7717269.1"/>
    <property type="molecule type" value="Genomic_DNA"/>
</dbReference>
<organism evidence="2 3">
    <name type="scientific">Allacma fusca</name>
    <dbReference type="NCBI Taxonomy" id="39272"/>
    <lineage>
        <taxon>Eukaryota</taxon>
        <taxon>Metazoa</taxon>
        <taxon>Ecdysozoa</taxon>
        <taxon>Arthropoda</taxon>
        <taxon>Hexapoda</taxon>
        <taxon>Collembola</taxon>
        <taxon>Symphypleona</taxon>
        <taxon>Sminthuridae</taxon>
        <taxon>Allacma</taxon>
    </lineage>
</organism>
<dbReference type="Proteomes" id="UP000708208">
    <property type="component" value="Unassembled WGS sequence"/>
</dbReference>
<gene>
    <name evidence="2" type="ORF">AFUS01_LOCUS6733</name>
</gene>
<evidence type="ECO:0000313" key="2">
    <source>
        <dbReference type="EMBL" id="CAG7717269.1"/>
    </source>
</evidence>
<name>A0A8J2JMK6_9HEXA</name>
<feature type="compositionally biased region" description="Pro residues" evidence="1">
    <location>
        <begin position="58"/>
        <end position="70"/>
    </location>
</feature>
<reference evidence="2" key="1">
    <citation type="submission" date="2021-06" db="EMBL/GenBank/DDBJ databases">
        <authorList>
            <person name="Hodson N. C."/>
            <person name="Mongue J. A."/>
            <person name="Jaron S. K."/>
        </authorList>
    </citation>
    <scope>NUCLEOTIDE SEQUENCE</scope>
</reference>
<feature type="compositionally biased region" description="Low complexity" evidence="1">
    <location>
        <begin position="71"/>
        <end position="86"/>
    </location>
</feature>
<evidence type="ECO:0008006" key="4">
    <source>
        <dbReference type="Google" id="ProtNLM"/>
    </source>
</evidence>
<dbReference type="AlphaFoldDB" id="A0A8J2JMK6"/>
<accession>A0A8J2JMK6</accession>
<protein>
    <recommendedName>
        <fullName evidence="4">Brain protein I3</fullName>
    </recommendedName>
</protein>
<proteinExistence type="predicted"/>